<proteinExistence type="predicted"/>
<dbReference type="Pfam" id="PF00149">
    <property type="entry name" value="Metallophos"/>
    <property type="match status" value="1"/>
</dbReference>
<dbReference type="Gene3D" id="3.60.21.10">
    <property type="match status" value="1"/>
</dbReference>
<gene>
    <name evidence="2" type="ORF">ALQ89_03218</name>
</gene>
<dbReference type="SUPFAM" id="SSF56300">
    <property type="entry name" value="Metallo-dependent phosphatases"/>
    <property type="match status" value="1"/>
</dbReference>
<evidence type="ECO:0000259" key="1">
    <source>
        <dbReference type="Pfam" id="PF00149"/>
    </source>
</evidence>
<evidence type="ECO:0000313" key="2">
    <source>
        <dbReference type="EMBL" id="RML82374.1"/>
    </source>
</evidence>
<dbReference type="InterPro" id="IPR029052">
    <property type="entry name" value="Metallo-depent_PP-like"/>
</dbReference>
<accession>A0AAX1VWM8</accession>
<name>A0AAX1VWM8_PSEAJ</name>
<reference evidence="2 3" key="1">
    <citation type="submission" date="2018-08" db="EMBL/GenBank/DDBJ databases">
        <title>Recombination of ecologically and evolutionarily significant loci maintains genetic cohesion in the Pseudomonas syringae species complex.</title>
        <authorList>
            <person name="Dillon M."/>
            <person name="Thakur S."/>
            <person name="Almeida R.N.D."/>
            <person name="Weir B.S."/>
            <person name="Guttman D.S."/>
        </authorList>
    </citation>
    <scope>NUCLEOTIDE SEQUENCE [LARGE SCALE GENOMIC DNA]</scope>
    <source>
        <strain evidence="2 3">ICMP 2851</strain>
    </source>
</reference>
<dbReference type="PANTHER" id="PTHR31302:SF0">
    <property type="entry name" value="TRANSMEMBRANE PROTEIN WITH METALLOPHOSPHOESTERASE DOMAIN"/>
    <property type="match status" value="1"/>
</dbReference>
<dbReference type="GO" id="GO:0016787">
    <property type="term" value="F:hydrolase activity"/>
    <property type="evidence" value="ECO:0007669"/>
    <property type="project" value="InterPro"/>
</dbReference>
<dbReference type="EMBL" id="RBNX01000072">
    <property type="protein sequence ID" value="RML82374.1"/>
    <property type="molecule type" value="Genomic_DNA"/>
</dbReference>
<dbReference type="Proteomes" id="UP000280350">
    <property type="component" value="Unassembled WGS sequence"/>
</dbReference>
<evidence type="ECO:0000313" key="3">
    <source>
        <dbReference type="Proteomes" id="UP000280350"/>
    </source>
</evidence>
<comment type="caution">
    <text evidence="2">The sequence shown here is derived from an EMBL/GenBank/DDBJ whole genome shotgun (WGS) entry which is preliminary data.</text>
</comment>
<feature type="domain" description="Calcineurin-like phosphoesterase" evidence="1">
    <location>
        <begin position="9"/>
        <end position="263"/>
    </location>
</feature>
<dbReference type="InterPro" id="IPR004843">
    <property type="entry name" value="Calcineurin-like_PHP"/>
</dbReference>
<dbReference type="RefSeq" id="WP_122257835.1">
    <property type="nucleotide sequence ID" value="NZ_RBNX01000072.1"/>
</dbReference>
<dbReference type="InterPro" id="IPR051158">
    <property type="entry name" value="Metallophosphoesterase_sf"/>
</dbReference>
<dbReference type="AlphaFoldDB" id="A0AAX1VWM8"/>
<protein>
    <recommendedName>
        <fullName evidence="1">Calcineurin-like phosphoesterase domain-containing protein</fullName>
    </recommendedName>
</protein>
<organism evidence="2 3">
    <name type="scientific">Pseudomonas amygdali pv. tabaci</name>
    <name type="common">Pseudomonas syringae pv. tabaci</name>
    <dbReference type="NCBI Taxonomy" id="322"/>
    <lineage>
        <taxon>Bacteria</taxon>
        <taxon>Pseudomonadati</taxon>
        <taxon>Pseudomonadota</taxon>
        <taxon>Gammaproteobacteria</taxon>
        <taxon>Pseudomonadales</taxon>
        <taxon>Pseudomonadaceae</taxon>
        <taxon>Pseudomonas</taxon>
        <taxon>Pseudomonas amygdali</taxon>
    </lineage>
</organism>
<sequence>MSDRTFGWLHISDQHIGANKTGHLWPQVRDQFYSDLRTHLKKNGEINLVVFSGDLVQKGDPTEYAQAKTEIKKIIEVLEAEGSTPRWFVVPGNHDLSRVEEGSGLPLAISEAGKRVETYKKTFLSKSDNLKQITNAFKNYTKFINSLTQEGIPLLESESIGVMPGETSGTLQVNDLKVGLIGLNTAWAQVQGGDYKGRIEVFAEQFTKLTRNDPGEWTSKNDINILVTHHPSDWFSPESLKDFDSEIFLAKYFTLHLFGHMHEISVVARDHGDGNFRRSIQAASLFGMDRVDGKVERNHGYMFGKVDASQEMMTLWPRKIESIPGLGWKISPDTMRIPSDGDSVSFPLSFNGVIPKKKMS</sequence>
<dbReference type="PANTHER" id="PTHR31302">
    <property type="entry name" value="TRANSMEMBRANE PROTEIN WITH METALLOPHOSPHOESTERASE DOMAIN-RELATED"/>
    <property type="match status" value="1"/>
</dbReference>